<name>A0A316ZI66_9BASI</name>
<evidence type="ECO:0000256" key="6">
    <source>
        <dbReference type="ARBA" id="ARBA00023242"/>
    </source>
</evidence>
<dbReference type="GO" id="GO:0033314">
    <property type="term" value="P:mitotic DNA replication checkpoint signaling"/>
    <property type="evidence" value="ECO:0007669"/>
    <property type="project" value="TreeGrafter"/>
</dbReference>
<evidence type="ECO:0000256" key="8">
    <source>
        <dbReference type="SAM" id="MobiDB-lite"/>
    </source>
</evidence>
<keyword evidence="7" id="KW-0131">Cell cycle</keyword>
<dbReference type="PANTHER" id="PTHR12172">
    <property type="entry name" value="CELL CYCLE CHECKPOINT PROTEIN RAD17"/>
    <property type="match status" value="1"/>
</dbReference>
<proteinExistence type="inferred from homology"/>
<evidence type="ECO:0008006" key="11">
    <source>
        <dbReference type="Google" id="ProtNLM"/>
    </source>
</evidence>
<evidence type="ECO:0000256" key="3">
    <source>
        <dbReference type="ARBA" id="ARBA00022741"/>
    </source>
</evidence>
<accession>A0A316ZI66</accession>
<protein>
    <recommendedName>
        <fullName evidence="11">AAA+ ATPase domain-containing protein</fullName>
    </recommendedName>
</protein>
<evidence type="ECO:0000256" key="7">
    <source>
        <dbReference type="ARBA" id="ARBA00023306"/>
    </source>
</evidence>
<dbReference type="GO" id="GO:0003682">
    <property type="term" value="F:chromatin binding"/>
    <property type="evidence" value="ECO:0007669"/>
    <property type="project" value="TreeGrafter"/>
</dbReference>
<organism evidence="9 10">
    <name type="scientific">Tilletiopsis washingtonensis</name>
    <dbReference type="NCBI Taxonomy" id="58919"/>
    <lineage>
        <taxon>Eukaryota</taxon>
        <taxon>Fungi</taxon>
        <taxon>Dikarya</taxon>
        <taxon>Basidiomycota</taxon>
        <taxon>Ustilaginomycotina</taxon>
        <taxon>Exobasidiomycetes</taxon>
        <taxon>Entylomatales</taxon>
        <taxon>Entylomatales incertae sedis</taxon>
        <taxon>Tilletiopsis</taxon>
    </lineage>
</organism>
<keyword evidence="6" id="KW-0539">Nucleus</keyword>
<feature type="compositionally biased region" description="Low complexity" evidence="8">
    <location>
        <begin position="98"/>
        <end position="118"/>
    </location>
</feature>
<gene>
    <name evidence="9" type="ORF">FA09DRAFT_327159</name>
</gene>
<dbReference type="PANTHER" id="PTHR12172:SF0">
    <property type="entry name" value="CELL CYCLE CHECKPOINT PROTEIN RAD17"/>
    <property type="match status" value="1"/>
</dbReference>
<dbReference type="InterPro" id="IPR004582">
    <property type="entry name" value="Checkpoint_prot_Rad17_Rad24"/>
</dbReference>
<evidence type="ECO:0000313" key="10">
    <source>
        <dbReference type="Proteomes" id="UP000245946"/>
    </source>
</evidence>
<evidence type="ECO:0000256" key="1">
    <source>
        <dbReference type="ARBA" id="ARBA00004123"/>
    </source>
</evidence>
<dbReference type="EMBL" id="KZ819283">
    <property type="protein sequence ID" value="PWO01200.1"/>
    <property type="molecule type" value="Genomic_DNA"/>
</dbReference>
<dbReference type="InterPro" id="IPR027417">
    <property type="entry name" value="P-loop_NTPase"/>
</dbReference>
<keyword evidence="5" id="KW-0067">ATP-binding</keyword>
<evidence type="ECO:0000256" key="2">
    <source>
        <dbReference type="ARBA" id="ARBA00006168"/>
    </source>
</evidence>
<dbReference type="GO" id="GO:0003689">
    <property type="term" value="F:DNA clamp loader activity"/>
    <property type="evidence" value="ECO:0007669"/>
    <property type="project" value="TreeGrafter"/>
</dbReference>
<dbReference type="GO" id="GO:0006281">
    <property type="term" value="P:DNA repair"/>
    <property type="evidence" value="ECO:0007669"/>
    <property type="project" value="InterPro"/>
</dbReference>
<dbReference type="STRING" id="58919.A0A316ZI66"/>
<evidence type="ECO:0000313" key="9">
    <source>
        <dbReference type="EMBL" id="PWO01200.1"/>
    </source>
</evidence>
<keyword evidence="3" id="KW-0547">Nucleotide-binding</keyword>
<sequence length="207" mass="22068">MRAYGRGADLTSLGRGYMLTPCSQRLLALSGPPGSGKTAVIRALASELDYEILEWQNSVNPHGRVGDGLGSGPASLTRRFEEFLAQAGRFPTLSLSSRQGGADAGHAAASQGQSQAGPSRRRLILLEDLPNLTHQTTRESFIAALELFLARALPSDGFPTPLVLIMSDSVVRQDADVGRMGDSSRSESVRTAMSLRIRSNPAYAEIA</sequence>
<dbReference type="OrthoDB" id="10265971at2759"/>
<dbReference type="SUPFAM" id="SSF52540">
    <property type="entry name" value="P-loop containing nucleoside triphosphate hydrolases"/>
    <property type="match status" value="1"/>
</dbReference>
<dbReference type="Pfam" id="PF03215">
    <property type="entry name" value="Rad17"/>
    <property type="match status" value="1"/>
</dbReference>
<keyword evidence="10" id="KW-1185">Reference proteome</keyword>
<reference evidence="9 10" key="1">
    <citation type="journal article" date="2018" name="Mol. Biol. Evol.">
        <title>Broad Genomic Sampling Reveals a Smut Pathogenic Ancestry of the Fungal Clade Ustilaginomycotina.</title>
        <authorList>
            <person name="Kijpornyongpan T."/>
            <person name="Mondo S.J."/>
            <person name="Barry K."/>
            <person name="Sandor L."/>
            <person name="Lee J."/>
            <person name="Lipzen A."/>
            <person name="Pangilinan J."/>
            <person name="LaButti K."/>
            <person name="Hainaut M."/>
            <person name="Henrissat B."/>
            <person name="Grigoriev I.V."/>
            <person name="Spatafora J.W."/>
            <person name="Aime M.C."/>
        </authorList>
    </citation>
    <scope>NUCLEOTIDE SEQUENCE [LARGE SCALE GENOMIC DNA]</scope>
    <source>
        <strain evidence="9 10">MCA 4186</strain>
    </source>
</reference>
<evidence type="ECO:0000256" key="5">
    <source>
        <dbReference type="ARBA" id="ARBA00022840"/>
    </source>
</evidence>
<dbReference type="GeneID" id="37268837"/>
<dbReference type="GO" id="GO:0005524">
    <property type="term" value="F:ATP binding"/>
    <property type="evidence" value="ECO:0007669"/>
    <property type="project" value="UniProtKB-KW"/>
</dbReference>
<dbReference type="Proteomes" id="UP000245946">
    <property type="component" value="Unassembled WGS sequence"/>
</dbReference>
<dbReference type="AlphaFoldDB" id="A0A316ZI66"/>
<dbReference type="GO" id="GO:0005634">
    <property type="term" value="C:nucleus"/>
    <property type="evidence" value="ECO:0007669"/>
    <property type="project" value="UniProtKB-SubCell"/>
</dbReference>
<feature type="region of interest" description="Disordered" evidence="8">
    <location>
        <begin position="95"/>
        <end position="118"/>
    </location>
</feature>
<evidence type="ECO:0000256" key="4">
    <source>
        <dbReference type="ARBA" id="ARBA00022763"/>
    </source>
</evidence>
<dbReference type="GO" id="GO:0000077">
    <property type="term" value="P:DNA damage checkpoint signaling"/>
    <property type="evidence" value="ECO:0007669"/>
    <property type="project" value="TreeGrafter"/>
</dbReference>
<dbReference type="RefSeq" id="XP_025601478.1">
    <property type="nucleotide sequence ID" value="XM_025741293.1"/>
</dbReference>
<comment type="similarity">
    <text evidence="2">Belongs to the rad17/RAD24 family.</text>
</comment>
<keyword evidence="4" id="KW-0227">DNA damage</keyword>
<comment type="subcellular location">
    <subcellularLocation>
        <location evidence="1">Nucleus</location>
    </subcellularLocation>
</comment>
<dbReference type="Gene3D" id="3.40.50.300">
    <property type="entry name" value="P-loop containing nucleotide triphosphate hydrolases"/>
    <property type="match status" value="1"/>
</dbReference>